<keyword evidence="4" id="KW-1185">Reference proteome</keyword>
<feature type="region of interest" description="Disordered" evidence="1">
    <location>
        <begin position="405"/>
        <end position="448"/>
    </location>
</feature>
<dbReference type="EMBL" id="JANBPY010001544">
    <property type="protein sequence ID" value="KAJ1959611.1"/>
    <property type="molecule type" value="Genomic_DNA"/>
</dbReference>
<evidence type="ECO:0000313" key="4">
    <source>
        <dbReference type="Proteomes" id="UP001150925"/>
    </source>
</evidence>
<evidence type="ECO:0000313" key="3">
    <source>
        <dbReference type="EMBL" id="KAJ1959611.1"/>
    </source>
</evidence>
<gene>
    <name evidence="3" type="ORF">IWQ62_004539</name>
</gene>
<reference evidence="3" key="1">
    <citation type="submission" date="2022-07" db="EMBL/GenBank/DDBJ databases">
        <title>Phylogenomic reconstructions and comparative analyses of Kickxellomycotina fungi.</title>
        <authorList>
            <person name="Reynolds N.K."/>
            <person name="Stajich J.E."/>
            <person name="Barry K."/>
            <person name="Grigoriev I.V."/>
            <person name="Crous P."/>
            <person name="Smith M.E."/>
        </authorList>
    </citation>
    <scope>NUCLEOTIDE SEQUENCE</scope>
    <source>
        <strain evidence="3">RSA 1196</strain>
    </source>
</reference>
<organism evidence="3 4">
    <name type="scientific">Dispira parvispora</name>
    <dbReference type="NCBI Taxonomy" id="1520584"/>
    <lineage>
        <taxon>Eukaryota</taxon>
        <taxon>Fungi</taxon>
        <taxon>Fungi incertae sedis</taxon>
        <taxon>Zoopagomycota</taxon>
        <taxon>Kickxellomycotina</taxon>
        <taxon>Dimargaritomycetes</taxon>
        <taxon>Dimargaritales</taxon>
        <taxon>Dimargaritaceae</taxon>
        <taxon>Dispira</taxon>
    </lineage>
</organism>
<proteinExistence type="predicted"/>
<feature type="chain" id="PRO_5040756469" evidence="2">
    <location>
        <begin position="22"/>
        <end position="568"/>
    </location>
</feature>
<comment type="caution">
    <text evidence="3">The sequence shown here is derived from an EMBL/GenBank/DDBJ whole genome shotgun (WGS) entry which is preliminary data.</text>
</comment>
<sequence>MVKILVTFACLLAAHAPLAVSGDGSPEIVPGQLNLFGKLVSRNSFDNDPHGFEVGSDDAKALTREYQAWTAAFQAAKSGQSTADSQKFTNATIAVLTDPFVDGMKEIACHMHSRFVERVKGYFQRCFDKYASGSQRHEQSGGGYNVKKISGEAIGRFFKELKVILDTSFPVTTQYPGVDASEPISKVRKNLEDIKENKDVNFRELLQTLEPLDKGYAYCMSQSVTYFHFHNEPYDRLHNELKFALFTLPYTASLLEPQQSANYLLKIRSQSEHQKVLDAEFYHELLTGSISGDEVFDNRIVPAVLFIYAEAKGIEKARDLAKMLDEKRGNHPDLVQCEEISTYEDFVTDIQKDFEVQKHINDKAGDSRWNPGMILSQSELRAVKKCALREELWKLASIEEQDENRAHNDYKAQGSKSPGKITESETDVGKREDMEDVSNESKGSSIHDSQGLITDQIGAIELCADVWGLYTPDMTDIIQDAKKEALEIVRTGKRPMDTGPHSSNDILAVVPEPSPRCKLLRYGNLYRFNSVHKKFLPQVGFPYCDIIIREELAKAITEFPKATNTARF</sequence>
<accession>A0A9W8E1W0</accession>
<keyword evidence="2" id="KW-0732">Signal</keyword>
<dbReference type="Proteomes" id="UP001150925">
    <property type="component" value="Unassembled WGS sequence"/>
</dbReference>
<feature type="signal peptide" evidence="2">
    <location>
        <begin position="1"/>
        <end position="21"/>
    </location>
</feature>
<evidence type="ECO:0000256" key="2">
    <source>
        <dbReference type="SAM" id="SignalP"/>
    </source>
</evidence>
<protein>
    <submittedName>
        <fullName evidence="3">Uncharacterized protein</fullName>
    </submittedName>
</protein>
<name>A0A9W8E1W0_9FUNG</name>
<evidence type="ECO:0000256" key="1">
    <source>
        <dbReference type="SAM" id="MobiDB-lite"/>
    </source>
</evidence>
<dbReference type="AlphaFoldDB" id="A0A9W8E1W0"/>